<keyword evidence="1" id="KW-0614">Plasmid</keyword>
<geneLocation type="plasmid" evidence="2">
    <name>1 dna</name>
</geneLocation>
<keyword evidence="2" id="KW-1185">Reference proteome</keyword>
<sequence>MFSLRLYCLPTNQRTSGERSRKEGGKIFGSGSRAPIAISILVKNSESKKQGRIYFCDIGDYLTREQKLKTIADFGSIEGITKQKGWQEIEPDQFGDWLNQRDPNFDTYIILGNKKNKTAQVIFENYSNGVKTNRDAWVYNASLGDLSNTTCNNLHLKLTQPAFSVFFSQK</sequence>
<dbReference type="Proteomes" id="UP000316473">
    <property type="component" value="Plasmid plasmid 1"/>
</dbReference>
<evidence type="ECO:0008006" key="3">
    <source>
        <dbReference type="Google" id="ProtNLM"/>
    </source>
</evidence>
<evidence type="ECO:0000313" key="2">
    <source>
        <dbReference type="Proteomes" id="UP000316473"/>
    </source>
</evidence>
<gene>
    <name evidence="1" type="ORF">Nstercoris_02291</name>
</gene>
<protein>
    <recommendedName>
        <fullName evidence="3">Type ISP restriction-modification enzyme LLaBIII C-terminal specificity domain-containing protein</fullName>
    </recommendedName>
</protein>
<evidence type="ECO:0000313" key="1">
    <source>
        <dbReference type="EMBL" id="BBL36012.1"/>
    </source>
</evidence>
<dbReference type="KEGG" id="nst:Nstercoris_02291"/>
<accession>A0A4Y1YPA1</accession>
<dbReference type="AlphaFoldDB" id="A0A4Y1YPA1"/>
<organism evidence="1 2">
    <name type="scientific">Nitrosomonas stercoris</name>
    <dbReference type="NCBI Taxonomy" id="1444684"/>
    <lineage>
        <taxon>Bacteria</taxon>
        <taxon>Pseudomonadati</taxon>
        <taxon>Pseudomonadota</taxon>
        <taxon>Betaproteobacteria</taxon>
        <taxon>Nitrosomonadales</taxon>
        <taxon>Nitrosomonadaceae</taxon>
        <taxon>Nitrosomonas</taxon>
    </lineage>
</organism>
<dbReference type="EMBL" id="AP019756">
    <property type="protein sequence ID" value="BBL36012.1"/>
    <property type="molecule type" value="Genomic_DNA"/>
</dbReference>
<name>A0A4Y1YPA1_9PROT</name>
<proteinExistence type="predicted"/>
<reference evidence="1 2" key="1">
    <citation type="submission" date="2019-06" db="EMBL/GenBank/DDBJ databases">
        <title>Nitrosomonas stercoris KYUHI-S whole genome shotgun sequence.</title>
        <authorList>
            <person name="Nakagawa T."/>
            <person name="Tsuchiya Y."/>
            <person name="Takahashi R."/>
        </authorList>
    </citation>
    <scope>NUCLEOTIDE SEQUENCE [LARGE SCALE GENOMIC DNA]</scope>
    <source>
        <strain evidence="1 2">KYUHI-S</strain>
        <plasmid evidence="2">1 dna</plasmid>
    </source>
</reference>